<accession>A0A1Y0EF83</accession>
<keyword evidence="1" id="KW-0812">Transmembrane</keyword>
<dbReference type="AlphaFoldDB" id="A0A1Y0EF83"/>
<reference evidence="2 3" key="1">
    <citation type="submission" date="2017-05" db="EMBL/GenBank/DDBJ databases">
        <title>Genome Sequence of Loktanella vestfoldensis Strain SMR4r Isolated from a Culture of the Diatom Skeletonema marinoi.</title>
        <authorList>
            <person name="Topel M."/>
            <person name="Pinder M.I.M."/>
            <person name="Johansson O.N."/>
            <person name="Kourtchenko O."/>
            <person name="Godhe A."/>
            <person name="Clarke A.K."/>
        </authorList>
    </citation>
    <scope>NUCLEOTIDE SEQUENCE [LARGE SCALE GENOMIC DNA]</scope>
    <source>
        <strain evidence="2 3">SMR4r</strain>
    </source>
</reference>
<protein>
    <submittedName>
        <fullName evidence="2">Uncharacterized protein</fullName>
    </submittedName>
</protein>
<organism evidence="2 3">
    <name type="scientific">Yoonia vestfoldensis</name>
    <dbReference type="NCBI Taxonomy" id="245188"/>
    <lineage>
        <taxon>Bacteria</taxon>
        <taxon>Pseudomonadati</taxon>
        <taxon>Pseudomonadota</taxon>
        <taxon>Alphaproteobacteria</taxon>
        <taxon>Rhodobacterales</taxon>
        <taxon>Paracoccaceae</taxon>
        <taxon>Yoonia</taxon>
    </lineage>
</organism>
<keyword evidence="1" id="KW-1133">Transmembrane helix</keyword>
<feature type="transmembrane region" description="Helical" evidence="1">
    <location>
        <begin position="42"/>
        <end position="59"/>
    </location>
</feature>
<gene>
    <name evidence="2" type="ORF">LOKVESSMR4R_02657</name>
</gene>
<name>A0A1Y0EF83_9RHOB</name>
<keyword evidence="1" id="KW-0472">Membrane</keyword>
<evidence type="ECO:0000313" key="2">
    <source>
        <dbReference type="EMBL" id="ARU01952.1"/>
    </source>
</evidence>
<keyword evidence="3" id="KW-1185">Reference proteome</keyword>
<dbReference type="EMBL" id="CP021431">
    <property type="protein sequence ID" value="ARU01952.1"/>
    <property type="molecule type" value="Genomic_DNA"/>
</dbReference>
<dbReference type="RefSeq" id="WP_087209169.1">
    <property type="nucleotide sequence ID" value="NZ_CP021431.1"/>
</dbReference>
<dbReference type="KEGG" id="lvs:LOKVESSMR4R_02657"/>
<dbReference type="Proteomes" id="UP000195273">
    <property type="component" value="Chromosome"/>
</dbReference>
<evidence type="ECO:0000313" key="3">
    <source>
        <dbReference type="Proteomes" id="UP000195273"/>
    </source>
</evidence>
<proteinExistence type="predicted"/>
<evidence type="ECO:0000256" key="1">
    <source>
        <dbReference type="SAM" id="Phobius"/>
    </source>
</evidence>
<sequence length="60" mass="6526">MTDTQIPTDAPTPQSEGAAHKFDLRRLRAWLAGEIDIRLPRGWLVAGAAAFVVLLIVALD</sequence>